<name>A0A388L069_CHABU</name>
<evidence type="ECO:0000256" key="1">
    <source>
        <dbReference type="SAM" id="MobiDB-lite"/>
    </source>
</evidence>
<accession>A0A388L069</accession>
<protein>
    <recommendedName>
        <fullName evidence="6">DUF659 domain-containing protein</fullName>
    </recommendedName>
</protein>
<dbReference type="SUPFAM" id="SSF53098">
    <property type="entry name" value="Ribonuclease H-like"/>
    <property type="match status" value="1"/>
</dbReference>
<evidence type="ECO:0000313" key="5">
    <source>
        <dbReference type="Proteomes" id="UP000265515"/>
    </source>
</evidence>
<dbReference type="Pfam" id="PF04937">
    <property type="entry name" value="DUF659"/>
    <property type="match status" value="1"/>
</dbReference>
<dbReference type="EMBL" id="BFEA01000227">
    <property type="protein sequence ID" value="GBG75593.1"/>
    <property type="molecule type" value="Genomic_DNA"/>
</dbReference>
<dbReference type="OMA" id="QTTHREM"/>
<dbReference type="Pfam" id="PF05699">
    <property type="entry name" value="Dimer_Tnp_hAT"/>
    <property type="match status" value="1"/>
</dbReference>
<keyword evidence="5" id="KW-1185">Reference proteome</keyword>
<feature type="region of interest" description="Disordered" evidence="1">
    <location>
        <begin position="9"/>
        <end position="45"/>
    </location>
</feature>
<reference evidence="4 5" key="1">
    <citation type="journal article" date="2018" name="Cell">
        <title>The Chara Genome: Secondary Complexity and Implications for Plant Terrestrialization.</title>
        <authorList>
            <person name="Nishiyama T."/>
            <person name="Sakayama H."/>
            <person name="Vries J.D."/>
            <person name="Buschmann H."/>
            <person name="Saint-Marcoux D."/>
            <person name="Ullrich K.K."/>
            <person name="Haas F.B."/>
            <person name="Vanderstraeten L."/>
            <person name="Becker D."/>
            <person name="Lang D."/>
            <person name="Vosolsobe S."/>
            <person name="Rombauts S."/>
            <person name="Wilhelmsson P.K.I."/>
            <person name="Janitza P."/>
            <person name="Kern R."/>
            <person name="Heyl A."/>
            <person name="Rumpler F."/>
            <person name="Villalobos L.I.A.C."/>
            <person name="Clay J.M."/>
            <person name="Skokan R."/>
            <person name="Toyoda A."/>
            <person name="Suzuki Y."/>
            <person name="Kagoshima H."/>
            <person name="Schijlen E."/>
            <person name="Tajeshwar N."/>
            <person name="Catarino B."/>
            <person name="Hetherington A.J."/>
            <person name="Saltykova A."/>
            <person name="Bonnot C."/>
            <person name="Breuninger H."/>
            <person name="Symeonidi A."/>
            <person name="Radhakrishnan G.V."/>
            <person name="Van Nieuwerburgh F."/>
            <person name="Deforce D."/>
            <person name="Chang C."/>
            <person name="Karol K.G."/>
            <person name="Hedrich R."/>
            <person name="Ulvskov P."/>
            <person name="Glockner G."/>
            <person name="Delwiche C.F."/>
            <person name="Petrasek J."/>
            <person name="Van de Peer Y."/>
            <person name="Friml J."/>
            <person name="Beilby M."/>
            <person name="Dolan L."/>
            <person name="Kohara Y."/>
            <person name="Sugano S."/>
            <person name="Fujiyama A."/>
            <person name="Delaux P.-M."/>
            <person name="Quint M."/>
            <person name="TheiBen G."/>
            <person name="Hagemann M."/>
            <person name="Harholt J."/>
            <person name="Dunand C."/>
            <person name="Zachgo S."/>
            <person name="Langdale J."/>
            <person name="Maumus F."/>
            <person name="Straeten D.V.D."/>
            <person name="Gould S.B."/>
            <person name="Rensing S.A."/>
        </authorList>
    </citation>
    <scope>NUCLEOTIDE SEQUENCE [LARGE SCALE GENOMIC DNA]</scope>
    <source>
        <strain evidence="4 5">S276</strain>
    </source>
</reference>
<evidence type="ECO:0008006" key="6">
    <source>
        <dbReference type="Google" id="ProtNLM"/>
    </source>
</evidence>
<dbReference type="AlphaFoldDB" id="A0A388L069"/>
<dbReference type="PANTHER" id="PTHR32166:SF74">
    <property type="entry name" value="OS05G0256350 PROTEIN"/>
    <property type="match status" value="1"/>
</dbReference>
<dbReference type="InterPro" id="IPR007021">
    <property type="entry name" value="DUF659"/>
</dbReference>
<dbReference type="GO" id="GO:0046983">
    <property type="term" value="F:protein dimerization activity"/>
    <property type="evidence" value="ECO:0007669"/>
    <property type="project" value="InterPro"/>
</dbReference>
<dbReference type="Gramene" id="GBG75593">
    <property type="protein sequence ID" value="GBG75593"/>
    <property type="gene ID" value="CBR_g20224"/>
</dbReference>
<evidence type="ECO:0000259" key="2">
    <source>
        <dbReference type="Pfam" id="PF04937"/>
    </source>
</evidence>
<evidence type="ECO:0000313" key="4">
    <source>
        <dbReference type="EMBL" id="GBG75593.1"/>
    </source>
</evidence>
<dbReference type="Proteomes" id="UP000265515">
    <property type="component" value="Unassembled WGS sequence"/>
</dbReference>
<proteinExistence type="predicted"/>
<dbReference type="PANTHER" id="PTHR32166">
    <property type="entry name" value="OSJNBA0013A04.12 PROTEIN"/>
    <property type="match status" value="1"/>
</dbReference>
<feature type="domain" description="DUF659" evidence="2">
    <location>
        <begin position="109"/>
        <end position="255"/>
    </location>
</feature>
<dbReference type="InterPro" id="IPR008906">
    <property type="entry name" value="HATC_C_dom"/>
</dbReference>
<sequence>MRDATIIELGGVVHGADEGRNSSSEGDELAQDDDTPAPVATAAGPSKLRQTKIIDSAAVVTANEEVPRSIDDWMTAECIPFNMMRSWYWDRMVQKLKNAPPSFEYAKYDKARTGRVDVTRTRVSARVDRLKQEWPTGCMLQLDGWTDRRSRSHLNVMVSFPKGAIFWRSVCMQRCDKGAAAYFAILSRAIREVGEDAVVGVVMDNAVVCATAGRMVESEFEHIFSMPCTTHSIDLMFEAFGKIGWVDVLLKRAVEVTKFFMNHLKVRDLLLVYSGGDGLARPGATRFATNFIMLESLEKLYLPLRSCITDDDWKEAIVLLSHRRLFHTATNEVLDNGFWAGVQKVKETSNDLLPLLKFTDGAGPRINQVYGRMDEAVENLRKNEFLLEMEKDKLEEIIMRRWNTMTSPLHCAAMFPDPEFLTVRLDKDTEVMDGFWTWLYSWAKPKSYKVLDEEVNNWIEGTGKFNSEEAVSSARGAQPARWWRRWCAELPILQRQAIRLLGQGTSASSCERNWSLFERIHSRPRNKLGAGQLSKLARVEEWRARLHRDLEEEESDDDDTDDDSDPDSGSDDGNDVDDEGWHHGHMSQQRASSNVLELERAINAEQQSWRKCTRPSKYLAHLHLAESQRGAKNITAENAEKYTSVQPLHALRLQSLQAREGQGDRERCSGQTTHREMRRRGLKV</sequence>
<dbReference type="InterPro" id="IPR012337">
    <property type="entry name" value="RNaseH-like_sf"/>
</dbReference>
<gene>
    <name evidence="4" type="ORF">CBR_g20224</name>
</gene>
<dbReference type="OrthoDB" id="2013475at2759"/>
<feature type="compositionally biased region" description="Acidic residues" evidence="1">
    <location>
        <begin position="25"/>
        <end position="35"/>
    </location>
</feature>
<dbReference type="STRING" id="69332.A0A388L069"/>
<feature type="compositionally biased region" description="Low complexity" evidence="1">
    <location>
        <begin position="36"/>
        <end position="45"/>
    </location>
</feature>
<feature type="region of interest" description="Disordered" evidence="1">
    <location>
        <begin position="658"/>
        <end position="684"/>
    </location>
</feature>
<feature type="compositionally biased region" description="Acidic residues" evidence="1">
    <location>
        <begin position="551"/>
        <end position="578"/>
    </location>
</feature>
<feature type="region of interest" description="Disordered" evidence="1">
    <location>
        <begin position="548"/>
        <end position="593"/>
    </location>
</feature>
<comment type="caution">
    <text evidence="4">The sequence shown here is derived from an EMBL/GenBank/DDBJ whole genome shotgun (WGS) entry which is preliminary data.</text>
</comment>
<evidence type="ECO:0000259" key="3">
    <source>
        <dbReference type="Pfam" id="PF05699"/>
    </source>
</evidence>
<organism evidence="4 5">
    <name type="scientific">Chara braunii</name>
    <name type="common">Braun's stonewort</name>
    <dbReference type="NCBI Taxonomy" id="69332"/>
    <lineage>
        <taxon>Eukaryota</taxon>
        <taxon>Viridiplantae</taxon>
        <taxon>Streptophyta</taxon>
        <taxon>Charophyceae</taxon>
        <taxon>Charales</taxon>
        <taxon>Characeae</taxon>
        <taxon>Chara</taxon>
    </lineage>
</organism>
<feature type="domain" description="HAT C-terminal dimerisation" evidence="3">
    <location>
        <begin position="476"/>
        <end position="542"/>
    </location>
</feature>